<feature type="transmembrane region" description="Helical" evidence="2">
    <location>
        <begin position="207"/>
        <end position="236"/>
    </location>
</feature>
<dbReference type="EMBL" id="JAUEIF010000001">
    <property type="protein sequence ID" value="MDN0024254.1"/>
    <property type="molecule type" value="Genomic_DNA"/>
</dbReference>
<evidence type="ECO:0000256" key="1">
    <source>
        <dbReference type="SAM" id="MobiDB-lite"/>
    </source>
</evidence>
<dbReference type="RefSeq" id="WP_289824532.1">
    <property type="nucleotide sequence ID" value="NZ_JAUEIE010000001.1"/>
</dbReference>
<evidence type="ECO:0000256" key="2">
    <source>
        <dbReference type="SAM" id="Phobius"/>
    </source>
</evidence>
<dbReference type="Pfam" id="PF14093">
    <property type="entry name" value="DUF4271"/>
    <property type="match status" value="1"/>
</dbReference>
<evidence type="ECO:0000313" key="3">
    <source>
        <dbReference type="EMBL" id="MDN0021758.1"/>
    </source>
</evidence>
<feature type="transmembrane region" description="Helical" evidence="2">
    <location>
        <begin position="248"/>
        <end position="271"/>
    </location>
</feature>
<feature type="region of interest" description="Disordered" evidence="1">
    <location>
        <begin position="1"/>
        <end position="20"/>
    </location>
</feature>
<keyword evidence="2" id="KW-0812">Transmembrane</keyword>
<dbReference type="AlphaFoldDB" id="A0AAW7JGF2"/>
<reference evidence="4" key="1">
    <citation type="submission" date="2023-06" db="EMBL/GenBank/DDBJ databases">
        <authorList>
            <person name="Zeman M."/>
            <person name="Kubasova T."/>
            <person name="Jahodarova E."/>
            <person name="Nykrynova M."/>
            <person name="Rychlik I."/>
        </authorList>
    </citation>
    <scope>NUCLEOTIDE SEQUENCE</scope>
    <source>
        <strain evidence="4">ET15</strain>
        <strain evidence="3">ET37</strain>
    </source>
</reference>
<keyword evidence="5" id="KW-1185">Reference proteome</keyword>
<protein>
    <submittedName>
        <fullName evidence="4">DUF4271 domain-containing protein</fullName>
    </submittedName>
</protein>
<evidence type="ECO:0000313" key="5">
    <source>
        <dbReference type="Proteomes" id="UP001167831"/>
    </source>
</evidence>
<sequence length="339" mass="37858">MTTVQADSVRHAAVTSDSLDTHTHARPLTVKEVLDRLPAGATPAQQDSAVSANFEPVIVAPSTRPDTLGLPGYSHTESSVDLTLDALCRESYFTGKPCFDPDLYGGLPGVAGDPVPYSVGRDNLITALLLACFVFGAIALSKSRGFMSRQARRFFRASRDDAGALTETSSELRFQFFLMMQTCLLLSLVTFFYIQTYVTDTFVVDQYVVIGAFFAIFVTYVMLKMLLQWLCGIVFFSRRRNESWMKSLLFIMSIEGLCLLPVVLLHAYFGFSVGNTLLLTSAVVIFSKILSFYKIYNIFFRRREAILQFFLYFCALEIMPVFALLGILGMAGDYLKVNF</sequence>
<dbReference type="Proteomes" id="UP001167831">
    <property type="component" value="Unassembled WGS sequence"/>
</dbReference>
<keyword evidence="2" id="KW-0472">Membrane</keyword>
<feature type="transmembrane region" description="Helical" evidence="2">
    <location>
        <begin position="124"/>
        <end position="143"/>
    </location>
</feature>
<accession>A0AAW7JGF2</accession>
<evidence type="ECO:0000313" key="4">
    <source>
        <dbReference type="EMBL" id="MDN0024254.1"/>
    </source>
</evidence>
<evidence type="ECO:0000313" key="6">
    <source>
        <dbReference type="Proteomes" id="UP001168478"/>
    </source>
</evidence>
<feature type="transmembrane region" description="Helical" evidence="2">
    <location>
        <begin position="277"/>
        <end position="297"/>
    </location>
</feature>
<gene>
    <name evidence="3" type="ORF">QVN81_01780</name>
    <name evidence="4" type="ORF">QVN84_01770</name>
</gene>
<comment type="caution">
    <text evidence="4">The sequence shown here is derived from an EMBL/GenBank/DDBJ whole genome shotgun (WGS) entry which is preliminary data.</text>
</comment>
<proteinExistence type="predicted"/>
<feature type="transmembrane region" description="Helical" evidence="2">
    <location>
        <begin position="309"/>
        <end position="331"/>
    </location>
</feature>
<feature type="transmembrane region" description="Helical" evidence="2">
    <location>
        <begin position="176"/>
        <end position="195"/>
    </location>
</feature>
<reference evidence="4" key="2">
    <citation type="submission" date="2023-08" db="EMBL/GenBank/DDBJ databases">
        <title>Identification and characterization of horizontal gene transfer across gut microbiota members of farm animals based on homology search.</title>
        <authorList>
            <person name="Schwarzerova J."/>
            <person name="Nykrynova M."/>
            <person name="Jureckova K."/>
            <person name="Cejkova D."/>
            <person name="Rychlik I."/>
        </authorList>
    </citation>
    <scope>NUCLEOTIDE SEQUENCE</scope>
    <source>
        <strain evidence="4">ET15</strain>
        <strain evidence="3">ET37</strain>
    </source>
</reference>
<organism evidence="4 6">
    <name type="scientific">Leyella lascolaii</name>
    <dbReference type="NCBI Taxonomy" id="1776379"/>
    <lineage>
        <taxon>Bacteria</taxon>
        <taxon>Pseudomonadati</taxon>
        <taxon>Bacteroidota</taxon>
        <taxon>Bacteroidia</taxon>
        <taxon>Bacteroidales</taxon>
        <taxon>Prevotellaceae</taxon>
        <taxon>Leyella</taxon>
    </lineage>
</organism>
<dbReference type="EMBL" id="JAUEIE010000001">
    <property type="protein sequence ID" value="MDN0021758.1"/>
    <property type="molecule type" value="Genomic_DNA"/>
</dbReference>
<name>A0AAW7JGF2_9BACT</name>
<dbReference type="Proteomes" id="UP001168478">
    <property type="component" value="Unassembled WGS sequence"/>
</dbReference>
<dbReference type="InterPro" id="IPR025367">
    <property type="entry name" value="DUF4271"/>
</dbReference>
<keyword evidence="2" id="KW-1133">Transmembrane helix</keyword>